<dbReference type="Gene3D" id="2.40.50.140">
    <property type="entry name" value="Nucleic acid-binding proteins"/>
    <property type="match status" value="1"/>
</dbReference>
<dbReference type="PANTHER" id="PTHR47165">
    <property type="entry name" value="OS03G0429900 PROTEIN"/>
    <property type="match status" value="1"/>
</dbReference>
<feature type="compositionally biased region" description="Basic residues" evidence="1">
    <location>
        <begin position="444"/>
        <end position="455"/>
    </location>
</feature>
<dbReference type="Proteomes" id="UP001341840">
    <property type="component" value="Unassembled WGS sequence"/>
</dbReference>
<dbReference type="InterPro" id="IPR012340">
    <property type="entry name" value="NA-bd_OB-fold"/>
</dbReference>
<gene>
    <name evidence="3" type="ORF">PIB30_091924</name>
</gene>
<protein>
    <recommendedName>
        <fullName evidence="2">Replication factor A C-terminal domain-containing protein</fullName>
    </recommendedName>
</protein>
<proteinExistence type="predicted"/>
<reference evidence="3 4" key="1">
    <citation type="journal article" date="2023" name="Plants (Basel)">
        <title>Bridging the Gap: Combining Genomics and Transcriptomics Approaches to Understand Stylosanthes scabra, an Orphan Legume from the Brazilian Caatinga.</title>
        <authorList>
            <person name="Ferreira-Neto J.R.C."/>
            <person name="da Silva M.D."/>
            <person name="Binneck E."/>
            <person name="de Melo N.F."/>
            <person name="da Silva R.H."/>
            <person name="de Melo A.L.T.M."/>
            <person name="Pandolfi V."/>
            <person name="Bustamante F.O."/>
            <person name="Brasileiro-Vidal A.C."/>
            <person name="Benko-Iseppon A.M."/>
        </authorList>
    </citation>
    <scope>NUCLEOTIDE SEQUENCE [LARGE SCALE GENOMIC DNA]</scope>
    <source>
        <tissue evidence="3">Leaves</tissue>
    </source>
</reference>
<feature type="domain" description="Replication factor A C-terminal" evidence="2">
    <location>
        <begin position="232"/>
        <end position="338"/>
    </location>
</feature>
<comment type="caution">
    <text evidence="3">The sequence shown here is derived from an EMBL/GenBank/DDBJ whole genome shotgun (WGS) entry which is preliminary data.</text>
</comment>
<accession>A0ABU6RVM9</accession>
<feature type="region of interest" description="Disordered" evidence="1">
    <location>
        <begin position="431"/>
        <end position="455"/>
    </location>
</feature>
<name>A0ABU6RVM9_9FABA</name>
<dbReference type="SUPFAM" id="SSF50249">
    <property type="entry name" value="Nucleic acid-binding proteins"/>
    <property type="match status" value="1"/>
</dbReference>
<dbReference type="EMBL" id="JASCZI010032073">
    <property type="protein sequence ID" value="MED6127833.1"/>
    <property type="molecule type" value="Genomic_DNA"/>
</dbReference>
<dbReference type="PANTHER" id="PTHR47165:SF4">
    <property type="entry name" value="OS03G0429900 PROTEIN"/>
    <property type="match status" value="1"/>
</dbReference>
<organism evidence="3 4">
    <name type="scientific">Stylosanthes scabra</name>
    <dbReference type="NCBI Taxonomy" id="79078"/>
    <lineage>
        <taxon>Eukaryota</taxon>
        <taxon>Viridiplantae</taxon>
        <taxon>Streptophyta</taxon>
        <taxon>Embryophyta</taxon>
        <taxon>Tracheophyta</taxon>
        <taxon>Spermatophyta</taxon>
        <taxon>Magnoliopsida</taxon>
        <taxon>eudicotyledons</taxon>
        <taxon>Gunneridae</taxon>
        <taxon>Pentapetalae</taxon>
        <taxon>rosids</taxon>
        <taxon>fabids</taxon>
        <taxon>Fabales</taxon>
        <taxon>Fabaceae</taxon>
        <taxon>Papilionoideae</taxon>
        <taxon>50 kb inversion clade</taxon>
        <taxon>dalbergioids sensu lato</taxon>
        <taxon>Dalbergieae</taxon>
        <taxon>Pterocarpus clade</taxon>
        <taxon>Stylosanthes</taxon>
    </lineage>
</organism>
<evidence type="ECO:0000256" key="1">
    <source>
        <dbReference type="SAM" id="MobiDB-lite"/>
    </source>
</evidence>
<keyword evidence="4" id="KW-1185">Reference proteome</keyword>
<evidence type="ECO:0000259" key="2">
    <source>
        <dbReference type="Pfam" id="PF08646"/>
    </source>
</evidence>
<dbReference type="Pfam" id="PF08646">
    <property type="entry name" value="Rep_fac-A_C"/>
    <property type="match status" value="1"/>
</dbReference>
<evidence type="ECO:0000313" key="3">
    <source>
        <dbReference type="EMBL" id="MED6127833.1"/>
    </source>
</evidence>
<evidence type="ECO:0000313" key="4">
    <source>
        <dbReference type="Proteomes" id="UP001341840"/>
    </source>
</evidence>
<sequence length="455" mass="49867">MGQCNRGVSLSMLLQELTLIGANGIRSLREGIDSCLRRIDSHDSGLKENVILGLQSRFSHCANRFRFPQRARVLFLTLVDRIDSGTPRIDSYPSRDEISLPILQGIDSEPSGIDSGLKYFKNCGRRHRSDVYVSRSDRGGLRANVPTYDNSGLSDVVHDVGGLRTNVPVLLTLGDIVMQGIVDVPTQSQNSVTHELAGGSMTIESVETVLNLNEEKHYWILREVVLIECGAKGWYYASCRNCYKKVDDKKDLYKCANCGQLGSKPPLKYKHNVIITDGTGCITILLWNSEATLLLGKIARDVKDANPELDASTYPKMFDAILEKRYLVKIAVERKNISNVDPVYSVIRVSEDPSFIELYSSQRSTVSVTNMSVSNGLDPFGLGHAHCDVGGPAVISLSKDSATESTCGDGLGTPSKEKSIGIEEVDAVGINPSPADAQLSTNKTFHRGSNKRKLE</sequence>
<dbReference type="InterPro" id="IPR013955">
    <property type="entry name" value="Rep_factor-A_C"/>
</dbReference>